<accession>A0A3M7QJL8</accession>
<keyword evidence="1" id="KW-0472">Membrane</keyword>
<reference evidence="2 3" key="1">
    <citation type="journal article" date="2018" name="Sci. Rep.">
        <title>Genomic signatures of local adaptation to the degree of environmental predictability in rotifers.</title>
        <authorList>
            <person name="Franch-Gras L."/>
            <person name="Hahn C."/>
            <person name="Garcia-Roger E.M."/>
            <person name="Carmona M.J."/>
            <person name="Serra M."/>
            <person name="Gomez A."/>
        </authorList>
    </citation>
    <scope>NUCLEOTIDE SEQUENCE [LARGE SCALE GENOMIC DNA]</scope>
    <source>
        <strain evidence="2">HYR1</strain>
    </source>
</reference>
<name>A0A3M7QJL8_BRAPC</name>
<organism evidence="2 3">
    <name type="scientific">Brachionus plicatilis</name>
    <name type="common">Marine rotifer</name>
    <name type="synonym">Brachionus muelleri</name>
    <dbReference type="NCBI Taxonomy" id="10195"/>
    <lineage>
        <taxon>Eukaryota</taxon>
        <taxon>Metazoa</taxon>
        <taxon>Spiralia</taxon>
        <taxon>Gnathifera</taxon>
        <taxon>Rotifera</taxon>
        <taxon>Eurotatoria</taxon>
        <taxon>Monogononta</taxon>
        <taxon>Pseudotrocha</taxon>
        <taxon>Ploima</taxon>
        <taxon>Brachionidae</taxon>
        <taxon>Brachionus</taxon>
    </lineage>
</organism>
<protein>
    <submittedName>
        <fullName evidence="2">Uncharacterized protein</fullName>
    </submittedName>
</protein>
<evidence type="ECO:0000313" key="3">
    <source>
        <dbReference type="Proteomes" id="UP000276133"/>
    </source>
</evidence>
<feature type="transmembrane region" description="Helical" evidence="1">
    <location>
        <begin position="30"/>
        <end position="50"/>
    </location>
</feature>
<dbReference type="Proteomes" id="UP000276133">
    <property type="component" value="Unassembled WGS sequence"/>
</dbReference>
<evidence type="ECO:0000313" key="2">
    <source>
        <dbReference type="EMBL" id="RNA11550.1"/>
    </source>
</evidence>
<dbReference type="AlphaFoldDB" id="A0A3M7QJL8"/>
<gene>
    <name evidence="2" type="ORF">BpHYR1_048211</name>
</gene>
<keyword evidence="1" id="KW-1133">Transmembrane helix</keyword>
<keyword evidence="1" id="KW-0812">Transmembrane</keyword>
<comment type="caution">
    <text evidence="2">The sequence shown here is derived from an EMBL/GenBank/DDBJ whole genome shotgun (WGS) entry which is preliminary data.</text>
</comment>
<proteinExistence type="predicted"/>
<keyword evidence="3" id="KW-1185">Reference proteome</keyword>
<sequence>MFWLILINHYLRLTRKTLSYVFVYHGNYKVWNIIINLISGFLNFFFKLEFIKKVFKLKIRIEQKETQAYSICVYSESKFSETNCQRKFLNNFYVYE</sequence>
<evidence type="ECO:0000256" key="1">
    <source>
        <dbReference type="SAM" id="Phobius"/>
    </source>
</evidence>
<dbReference type="EMBL" id="REGN01005931">
    <property type="protein sequence ID" value="RNA11550.1"/>
    <property type="molecule type" value="Genomic_DNA"/>
</dbReference>